<dbReference type="PANTHER" id="PTHR34598">
    <property type="entry name" value="BLL6449 PROTEIN"/>
    <property type="match status" value="1"/>
</dbReference>
<comment type="caution">
    <text evidence="3">The sequence shown here is derived from an EMBL/GenBank/DDBJ whole genome shotgun (WGS) entry which is preliminary data.</text>
</comment>
<evidence type="ECO:0000256" key="1">
    <source>
        <dbReference type="ARBA" id="ARBA00023604"/>
    </source>
</evidence>
<reference evidence="3 4" key="1">
    <citation type="journal article" date="2023" name="bioRxiv">
        <title>High-quality genome assemblies of four members of thePodospora anserinaspecies complex.</title>
        <authorList>
            <person name="Ament-Velasquez S.L."/>
            <person name="Vogan A.A."/>
            <person name="Wallerman O."/>
            <person name="Hartmann F."/>
            <person name="Gautier V."/>
            <person name="Silar P."/>
            <person name="Giraud T."/>
            <person name="Johannesson H."/>
        </authorList>
    </citation>
    <scope>NUCLEOTIDE SEQUENCE [LARGE SCALE GENOMIC DNA]</scope>
    <source>
        <strain evidence="3 4">CBS 112042</strain>
    </source>
</reference>
<dbReference type="RefSeq" id="XP_062733769.1">
    <property type="nucleotide sequence ID" value="XM_062877949.1"/>
</dbReference>
<feature type="region of interest" description="Disordered" evidence="2">
    <location>
        <begin position="1"/>
        <end position="47"/>
    </location>
</feature>
<organism evidence="3 4">
    <name type="scientific">Podospora bellae-mahoneyi</name>
    <dbReference type="NCBI Taxonomy" id="2093777"/>
    <lineage>
        <taxon>Eukaryota</taxon>
        <taxon>Fungi</taxon>
        <taxon>Dikarya</taxon>
        <taxon>Ascomycota</taxon>
        <taxon>Pezizomycotina</taxon>
        <taxon>Sordariomycetes</taxon>
        <taxon>Sordariomycetidae</taxon>
        <taxon>Sordariales</taxon>
        <taxon>Podosporaceae</taxon>
        <taxon>Podospora</taxon>
    </lineage>
</organism>
<keyword evidence="4" id="KW-1185">Reference proteome</keyword>
<accession>A0ABR0FLF9</accession>
<name>A0ABR0FLF9_9PEZI</name>
<comment type="similarity">
    <text evidence="1">Belongs to the asaB hydroxylase/desaturase family.</text>
</comment>
<proteinExistence type="inferred from homology"/>
<dbReference type="GeneID" id="87897431"/>
<evidence type="ECO:0008006" key="5">
    <source>
        <dbReference type="Google" id="ProtNLM"/>
    </source>
</evidence>
<dbReference type="InterPro" id="IPR044053">
    <property type="entry name" value="AsaB-like"/>
</dbReference>
<gene>
    <name evidence="3" type="ORF">QC761_308040</name>
</gene>
<sequence>MAIDHLPPSGDVTAPLNFYSPPSDNSPPFNLADLPPDSPTPPRNYGSTPVPTLIHDARPNLASFTLDRDSFQILTSQPPPTSEPSLFTSDTSIKTHYYPEITSLLLSTIPNATHILIFDHTIRLPSPSAPRTPVQRVHIDQTALSAAQRVRKHLPPDEADKILSTGTRYRIINVWRPLNDAPLESFPLAFASSASLRDEEVVPVEHRYTQTGYIGQTAAIAHHPDQKWYYLSGMQNTERILLQCFDSEALKENSEVKGGRVAHSAFEDPRTRPEAEGRRSIEVRALVFGP</sequence>
<protein>
    <recommendedName>
        <fullName evidence="5">7alpha-cephem-methoxylase P8 chain</fullName>
    </recommendedName>
</protein>
<dbReference type="Proteomes" id="UP001322138">
    <property type="component" value="Unassembled WGS sequence"/>
</dbReference>
<evidence type="ECO:0000256" key="2">
    <source>
        <dbReference type="SAM" id="MobiDB-lite"/>
    </source>
</evidence>
<evidence type="ECO:0000313" key="4">
    <source>
        <dbReference type="Proteomes" id="UP001322138"/>
    </source>
</evidence>
<dbReference type="NCBIfam" id="NF041278">
    <property type="entry name" value="CmcJ_NvfI_EfuI"/>
    <property type="match status" value="1"/>
</dbReference>
<evidence type="ECO:0000313" key="3">
    <source>
        <dbReference type="EMBL" id="KAK4644793.1"/>
    </source>
</evidence>
<dbReference type="PANTHER" id="PTHR34598:SF1">
    <property type="entry name" value="PUTATIVE (AFU_ORTHOLOGUE AFUA_3G13140)-RELATED"/>
    <property type="match status" value="1"/>
</dbReference>
<dbReference type="EMBL" id="JAFFGZ010000005">
    <property type="protein sequence ID" value="KAK4644793.1"/>
    <property type="molecule type" value="Genomic_DNA"/>
</dbReference>